<dbReference type="Pfam" id="PF02687">
    <property type="entry name" value="FtsX"/>
    <property type="match status" value="2"/>
</dbReference>
<dbReference type="Pfam" id="PF12704">
    <property type="entry name" value="MacB_PCD"/>
    <property type="match status" value="2"/>
</dbReference>
<keyword evidence="5 7" id="KW-0472">Membrane</keyword>
<evidence type="ECO:0000259" key="9">
    <source>
        <dbReference type="Pfam" id="PF12704"/>
    </source>
</evidence>
<feature type="domain" description="MacB-like periplasmic core" evidence="9">
    <location>
        <begin position="22"/>
        <end position="241"/>
    </location>
</feature>
<evidence type="ECO:0000256" key="5">
    <source>
        <dbReference type="ARBA" id="ARBA00023136"/>
    </source>
</evidence>
<evidence type="ECO:0000256" key="7">
    <source>
        <dbReference type="SAM" id="Phobius"/>
    </source>
</evidence>
<evidence type="ECO:0000256" key="3">
    <source>
        <dbReference type="ARBA" id="ARBA00022692"/>
    </source>
</evidence>
<dbReference type="InterPro" id="IPR050250">
    <property type="entry name" value="Macrolide_Exporter_MacB"/>
</dbReference>
<dbReference type="NCBIfam" id="TIGR03434">
    <property type="entry name" value="ADOP"/>
    <property type="match status" value="1"/>
</dbReference>
<reference evidence="10" key="1">
    <citation type="submission" date="2023-03" db="EMBL/GenBank/DDBJ databases">
        <title>Edaphobacter sp.</title>
        <authorList>
            <person name="Huber K.J."/>
            <person name="Papendorf J."/>
            <person name="Pilke C."/>
            <person name="Bunk B."/>
            <person name="Sproeer C."/>
            <person name="Pester M."/>
        </authorList>
    </citation>
    <scope>NUCLEOTIDE SEQUENCE</scope>
    <source>
        <strain evidence="10">DSM 110680</strain>
    </source>
</reference>
<feature type="transmembrane region" description="Helical" evidence="7">
    <location>
        <begin position="431"/>
        <end position="451"/>
    </location>
</feature>
<keyword evidence="2" id="KW-1003">Cell membrane</keyword>
<evidence type="ECO:0000256" key="1">
    <source>
        <dbReference type="ARBA" id="ARBA00004651"/>
    </source>
</evidence>
<evidence type="ECO:0000313" key="10">
    <source>
        <dbReference type="EMBL" id="XBH16251.1"/>
    </source>
</evidence>
<keyword evidence="3 7" id="KW-0812">Transmembrane</keyword>
<feature type="domain" description="ABC3 transporter permease C-terminal" evidence="8">
    <location>
        <begin position="694"/>
        <end position="807"/>
    </location>
</feature>
<dbReference type="RefSeq" id="WP_348261478.1">
    <property type="nucleotide sequence ID" value="NZ_CP121196.1"/>
</dbReference>
<protein>
    <submittedName>
        <fullName evidence="10">ABC transporter permease</fullName>
    </submittedName>
</protein>
<accession>A0AAU7DFY4</accession>
<dbReference type="InterPro" id="IPR003838">
    <property type="entry name" value="ABC3_permease_C"/>
</dbReference>
<feature type="domain" description="MacB-like periplasmic core" evidence="9">
    <location>
        <begin position="430"/>
        <end position="659"/>
    </location>
</feature>
<organism evidence="10">
    <name type="scientific">Telmatobacter sp. DSM 110680</name>
    <dbReference type="NCBI Taxonomy" id="3036704"/>
    <lineage>
        <taxon>Bacteria</taxon>
        <taxon>Pseudomonadati</taxon>
        <taxon>Acidobacteriota</taxon>
        <taxon>Terriglobia</taxon>
        <taxon>Terriglobales</taxon>
        <taxon>Acidobacteriaceae</taxon>
        <taxon>Telmatobacter</taxon>
    </lineage>
</organism>
<feature type="transmembrane region" description="Helical" evidence="7">
    <location>
        <begin position="379"/>
        <end position="399"/>
    </location>
</feature>
<dbReference type="AlphaFoldDB" id="A0AAU7DFY4"/>
<name>A0AAU7DFY4_9BACT</name>
<dbReference type="GO" id="GO:0005886">
    <property type="term" value="C:plasma membrane"/>
    <property type="evidence" value="ECO:0007669"/>
    <property type="project" value="UniProtKB-SubCell"/>
</dbReference>
<keyword evidence="4 7" id="KW-1133">Transmembrane helix</keyword>
<feature type="transmembrane region" description="Helical" evidence="7">
    <location>
        <begin position="21"/>
        <end position="51"/>
    </location>
</feature>
<dbReference type="InterPro" id="IPR017800">
    <property type="entry name" value="ADOP"/>
</dbReference>
<evidence type="ECO:0000256" key="6">
    <source>
        <dbReference type="ARBA" id="ARBA00038076"/>
    </source>
</evidence>
<feature type="transmembrane region" description="Helical" evidence="7">
    <location>
        <begin position="687"/>
        <end position="710"/>
    </location>
</feature>
<feature type="domain" description="ABC3 transporter permease C-terminal" evidence="8">
    <location>
        <begin position="289"/>
        <end position="406"/>
    </location>
</feature>
<feature type="transmembrane region" description="Helical" evidence="7">
    <location>
        <begin position="777"/>
        <end position="797"/>
    </location>
</feature>
<dbReference type="PANTHER" id="PTHR30572:SF4">
    <property type="entry name" value="ABC TRANSPORTER PERMEASE YTRF"/>
    <property type="match status" value="1"/>
</dbReference>
<evidence type="ECO:0000256" key="4">
    <source>
        <dbReference type="ARBA" id="ARBA00022989"/>
    </source>
</evidence>
<dbReference type="PANTHER" id="PTHR30572">
    <property type="entry name" value="MEMBRANE COMPONENT OF TRANSPORTER-RELATED"/>
    <property type="match status" value="1"/>
</dbReference>
<proteinExistence type="inferred from homology"/>
<comment type="subcellular location">
    <subcellularLocation>
        <location evidence="1">Cell membrane</location>
        <topology evidence="1">Multi-pass membrane protein</topology>
    </subcellularLocation>
</comment>
<feature type="transmembrane region" description="Helical" evidence="7">
    <location>
        <begin position="743"/>
        <end position="765"/>
    </location>
</feature>
<gene>
    <name evidence="10" type="ORF">P8935_16950</name>
</gene>
<sequence length="814" mass="87332">MDNLLHDLRYAIRTLLRSPGFSLIVVISIALGFAANATVFSVANGLLWGLLPVKDPSRVVMFSEGQSYSYPDYLDYRDQSGDLFEGGLAGHFPLIPASIGGKGEPERVWGQSVTGNFFPSLGVPMTLGRPIVPEDDQAGGHNHVVVLSNNLWRRRFGGDANILNHDVALNGRYYTVVGVAPAAFYGVDRGIVSEFWVPLAVASEIMPDLITEGSITTRRDNQWLMLNGRLKAGVTRKRAEVALNIIKKRLDDTYRKDEKRHDTLTLQTAGGLIAGSATPAFTLMAVLMVVVGLVLLVACANVANLLLARAIGRQKEIAIRLAMGAGRRQLIRQLLFESFILALTGAGVGFLLAAGAARAISNFQLPLPFPVVFDFNVDIRVALFTLGLSIVTALLFGLVPAMRASRPDLVGALKDGPAMFGRVGRSHLRSALVVVQVALSLVLLATAGLFLRSLGNASSIDIGFKTDNMLMVTMDPKLQSYSHDKTVQFLSHVRERVSALPGVRSVSFVGVVPLSIGASNNSYDVDAVKDHPKQNINADTNSVGSGYFNTMGIPLLRGRDFTSSTDDQHSVIINETMASHLFPGQDPIGRVIRQDKDQYTVIGITRNSKLRTIGEKPLDAIFMYLNAAPEKANSFFGTTLIVKTTVAPGALVHSVPEQIGALDPNMAVFNIQTMQEHVDKSLLLPRISALLLGIFGAVGLTLAAIGLYGVMSYSVRSRTREIGIRMALGAKPRGVLSMVLRQGLILTGIGLAIGLAIALVVGRFAASVLYGTSGSDLLTFAVVSVVLVATAAVAILIPARRAAHVEPTVALRYE</sequence>
<feature type="transmembrane region" description="Helical" evidence="7">
    <location>
        <begin position="334"/>
        <end position="359"/>
    </location>
</feature>
<comment type="similarity">
    <text evidence="6">Belongs to the ABC-4 integral membrane protein family.</text>
</comment>
<evidence type="ECO:0000256" key="2">
    <source>
        <dbReference type="ARBA" id="ARBA00022475"/>
    </source>
</evidence>
<dbReference type="EMBL" id="CP121196">
    <property type="protein sequence ID" value="XBH16251.1"/>
    <property type="molecule type" value="Genomic_DNA"/>
</dbReference>
<dbReference type="GO" id="GO:0022857">
    <property type="term" value="F:transmembrane transporter activity"/>
    <property type="evidence" value="ECO:0007669"/>
    <property type="project" value="TreeGrafter"/>
</dbReference>
<evidence type="ECO:0000259" key="8">
    <source>
        <dbReference type="Pfam" id="PF02687"/>
    </source>
</evidence>
<dbReference type="InterPro" id="IPR025857">
    <property type="entry name" value="MacB_PCD"/>
</dbReference>
<feature type="transmembrane region" description="Helical" evidence="7">
    <location>
        <begin position="281"/>
        <end position="307"/>
    </location>
</feature>